<dbReference type="SUPFAM" id="SSF48452">
    <property type="entry name" value="TPR-like"/>
    <property type="match status" value="1"/>
</dbReference>
<evidence type="ECO:0000259" key="4">
    <source>
        <dbReference type="PROSITE" id="PS50103"/>
    </source>
</evidence>
<dbReference type="AlphaFoldDB" id="A0A922L4T6"/>
<dbReference type="PANTHER" id="PTHR22904:SF523">
    <property type="entry name" value="STRESS-INDUCED-PHOSPHOPROTEIN 1"/>
    <property type="match status" value="1"/>
</dbReference>
<dbReference type="EMBL" id="ASGP02000003">
    <property type="protein sequence ID" value="KAH9517060.1"/>
    <property type="molecule type" value="Genomic_DNA"/>
</dbReference>
<evidence type="ECO:0000256" key="1">
    <source>
        <dbReference type="ARBA" id="ARBA00022737"/>
    </source>
</evidence>
<dbReference type="GO" id="GO:0051879">
    <property type="term" value="F:Hsp90 protein binding"/>
    <property type="evidence" value="ECO:0007669"/>
    <property type="project" value="TreeGrafter"/>
</dbReference>
<dbReference type="SMART" id="SM00028">
    <property type="entry name" value="TPR"/>
    <property type="match status" value="3"/>
</dbReference>
<evidence type="ECO:0000313" key="6">
    <source>
        <dbReference type="Proteomes" id="UP000790347"/>
    </source>
</evidence>
<dbReference type="InterPro" id="IPR011990">
    <property type="entry name" value="TPR-like_helical_dom_sf"/>
</dbReference>
<dbReference type="Proteomes" id="UP000790347">
    <property type="component" value="Unassembled WGS sequence"/>
</dbReference>
<evidence type="ECO:0000313" key="5">
    <source>
        <dbReference type="EMBL" id="KAH9517060.1"/>
    </source>
</evidence>
<evidence type="ECO:0000256" key="3">
    <source>
        <dbReference type="PROSITE-ProRule" id="PRU00723"/>
    </source>
</evidence>
<keyword evidence="3" id="KW-0862">Zinc</keyword>
<dbReference type="PANTHER" id="PTHR22904">
    <property type="entry name" value="TPR REPEAT CONTAINING PROTEIN"/>
    <property type="match status" value="1"/>
</dbReference>
<feature type="zinc finger region" description="C3H1-type" evidence="3">
    <location>
        <begin position="296"/>
        <end position="323"/>
    </location>
</feature>
<keyword evidence="1" id="KW-0677">Repeat</keyword>
<sequence>MSTDHKELLLRQAARLAIRANDFALNGDYIDAVKYYTQAIDHCGEHAIFSFYLNRALCLLKMDFSYLALFDANQAVRLSPQNVKCYYIRSRVLRKLKRHELAQNDLKIAMKICPNCEIIREESQRINEQSERELCFFNEKLKSYNLNDKTYYKIKVNFHLIKARDLPTNIWNYNGIRVENIRYDVPIKLINEYFSLFGNIEFIKRAYCYYDDDNYHNQSIFNRSSLSPTSSSSSPSLFIYYYNPVTPMFTIAYFQGKTFKELCQINDDKQYKSLRLYFAPTDHQIELKYFRPNYPPINTQECYFWRTTYCNLKERCPKFHLQPCKNVDAQMWMFK</sequence>
<keyword evidence="6" id="KW-1185">Reference proteome</keyword>
<feature type="domain" description="C3H1-type" evidence="4">
    <location>
        <begin position="296"/>
        <end position="323"/>
    </location>
</feature>
<dbReference type="InterPro" id="IPR000571">
    <property type="entry name" value="Znf_CCCH"/>
</dbReference>
<name>A0A922L4T6_DERFA</name>
<accession>A0A922L4T6</accession>
<protein>
    <submittedName>
        <fullName evidence="5">CCR4-NOT transcription complex subunit 1</fullName>
    </submittedName>
</protein>
<evidence type="ECO:0000256" key="2">
    <source>
        <dbReference type="ARBA" id="ARBA00022803"/>
    </source>
</evidence>
<proteinExistence type="predicted"/>
<dbReference type="Gene3D" id="1.25.40.10">
    <property type="entry name" value="Tetratricopeptide repeat domain"/>
    <property type="match status" value="1"/>
</dbReference>
<reference evidence="5" key="1">
    <citation type="submission" date="2013-05" db="EMBL/GenBank/DDBJ databases">
        <authorList>
            <person name="Yim A.K.Y."/>
            <person name="Chan T.F."/>
            <person name="Ji K.M."/>
            <person name="Liu X.Y."/>
            <person name="Zhou J.W."/>
            <person name="Li R.Q."/>
            <person name="Yang K.Y."/>
            <person name="Li J."/>
            <person name="Li M."/>
            <person name="Law P.T.W."/>
            <person name="Wu Y.L."/>
            <person name="Cai Z.L."/>
            <person name="Qin H."/>
            <person name="Bao Y."/>
            <person name="Leung R.K.K."/>
            <person name="Ng P.K.S."/>
            <person name="Zou J."/>
            <person name="Zhong X.J."/>
            <person name="Ran P.X."/>
            <person name="Zhong N.S."/>
            <person name="Liu Z.G."/>
            <person name="Tsui S.K.W."/>
        </authorList>
    </citation>
    <scope>NUCLEOTIDE SEQUENCE</scope>
    <source>
        <strain evidence="5">Derf</strain>
        <tissue evidence="5">Whole organism</tissue>
    </source>
</reference>
<dbReference type="InterPro" id="IPR019734">
    <property type="entry name" value="TPR_rpt"/>
</dbReference>
<gene>
    <name evidence="5" type="primary">CNOT1_4</name>
    <name evidence="5" type="ORF">DERF_007760</name>
</gene>
<reference evidence="5" key="2">
    <citation type="journal article" date="2022" name="Res Sq">
        <title>Comparative Genomics Reveals Insights into the Divergent Evolution of Astigmatic Mites and Household Pest Adaptations.</title>
        <authorList>
            <person name="Xiong Q."/>
            <person name="Wan A.T.-Y."/>
            <person name="Liu X.-Y."/>
            <person name="Fung C.S.-H."/>
            <person name="Xiao X."/>
            <person name="Malainual N."/>
            <person name="Hou J."/>
            <person name="Wang L."/>
            <person name="Wang M."/>
            <person name="Yang K."/>
            <person name="Cui Y."/>
            <person name="Leung E."/>
            <person name="Nong W."/>
            <person name="Shin S.-K."/>
            <person name="Au S."/>
            <person name="Jeong K.Y."/>
            <person name="Chew F.T."/>
            <person name="Hui J."/>
            <person name="Leung T.F."/>
            <person name="Tungtrongchitr A."/>
            <person name="Zhong N."/>
            <person name="Liu Z."/>
            <person name="Tsui S."/>
        </authorList>
    </citation>
    <scope>NUCLEOTIDE SEQUENCE</scope>
    <source>
        <strain evidence="5">Derf</strain>
        <tissue evidence="5">Whole organism</tissue>
    </source>
</reference>
<organism evidence="5 6">
    <name type="scientific">Dermatophagoides farinae</name>
    <name type="common">American house dust mite</name>
    <dbReference type="NCBI Taxonomy" id="6954"/>
    <lineage>
        <taxon>Eukaryota</taxon>
        <taxon>Metazoa</taxon>
        <taxon>Ecdysozoa</taxon>
        <taxon>Arthropoda</taxon>
        <taxon>Chelicerata</taxon>
        <taxon>Arachnida</taxon>
        <taxon>Acari</taxon>
        <taxon>Acariformes</taxon>
        <taxon>Sarcoptiformes</taxon>
        <taxon>Astigmata</taxon>
        <taxon>Psoroptidia</taxon>
        <taxon>Analgoidea</taxon>
        <taxon>Pyroglyphidae</taxon>
        <taxon>Dermatophagoidinae</taxon>
        <taxon>Dermatophagoides</taxon>
    </lineage>
</organism>
<comment type="caution">
    <text evidence="5">The sequence shown here is derived from an EMBL/GenBank/DDBJ whole genome shotgun (WGS) entry which is preliminary data.</text>
</comment>
<keyword evidence="2" id="KW-0802">TPR repeat</keyword>
<keyword evidence="3" id="KW-0479">Metal-binding</keyword>
<dbReference type="PROSITE" id="PS50103">
    <property type="entry name" value="ZF_C3H1"/>
    <property type="match status" value="1"/>
</dbReference>
<keyword evidence="3" id="KW-0863">Zinc-finger</keyword>
<dbReference type="GO" id="GO:0008270">
    <property type="term" value="F:zinc ion binding"/>
    <property type="evidence" value="ECO:0007669"/>
    <property type="project" value="UniProtKB-KW"/>
</dbReference>